<organism evidence="8">
    <name type="scientific">Candidatus Enterococcus mansonii</name>
    <dbReference type="NCBI Taxonomy" id="1834181"/>
    <lineage>
        <taxon>Bacteria</taxon>
        <taxon>Bacillati</taxon>
        <taxon>Bacillota</taxon>
        <taxon>Bacilli</taxon>
        <taxon>Lactobacillales</taxon>
        <taxon>Enterococcaceae</taxon>
        <taxon>Enterococcus</taxon>
    </lineage>
</organism>
<dbReference type="FunFam" id="3.90.1180.10:FF:000001">
    <property type="entry name" value="50S ribosomal protein L13"/>
    <property type="match status" value="1"/>
</dbReference>
<evidence type="ECO:0000256" key="2">
    <source>
        <dbReference type="ARBA" id="ARBA00022980"/>
    </source>
</evidence>
<comment type="subunit">
    <text evidence="5">Part of the 50S ribosomal subunit.</text>
</comment>
<dbReference type="CDD" id="cd00392">
    <property type="entry name" value="Ribosomal_L13"/>
    <property type="match status" value="1"/>
</dbReference>
<dbReference type="InterPro" id="IPR023563">
    <property type="entry name" value="Ribosomal_uL13_CS"/>
</dbReference>
<evidence type="ECO:0000256" key="7">
    <source>
        <dbReference type="RuleBase" id="RU003878"/>
    </source>
</evidence>
<keyword evidence="2 5" id="KW-0689">Ribosomal protein</keyword>
<dbReference type="PROSITE" id="PS00783">
    <property type="entry name" value="RIBOSOMAL_L13"/>
    <property type="match status" value="1"/>
</dbReference>
<evidence type="ECO:0000313" key="8">
    <source>
        <dbReference type="EMBL" id="OTO07749.1"/>
    </source>
</evidence>
<dbReference type="SUPFAM" id="SSF52161">
    <property type="entry name" value="Ribosomal protein L13"/>
    <property type="match status" value="1"/>
</dbReference>
<name>A0A242CC58_9ENTE</name>
<dbReference type="HAMAP" id="MF_01366">
    <property type="entry name" value="Ribosomal_uL13"/>
    <property type="match status" value="1"/>
</dbReference>
<dbReference type="Pfam" id="PF00572">
    <property type="entry name" value="Ribosomal_L13"/>
    <property type="match status" value="1"/>
</dbReference>
<comment type="function">
    <text evidence="5 7">This protein is one of the early assembly proteins of the 50S ribosomal subunit, although it is not seen to bind rRNA by itself. It is important during the early stages of 50S assembly.</text>
</comment>
<dbReference type="InterPro" id="IPR005822">
    <property type="entry name" value="Ribosomal_uL13"/>
</dbReference>
<comment type="caution">
    <text evidence="8">The sequence shown here is derived from an EMBL/GenBank/DDBJ whole genome shotgun (WGS) entry which is preliminary data.</text>
</comment>
<reference evidence="8" key="1">
    <citation type="submission" date="2017-05" db="EMBL/GenBank/DDBJ databases">
        <title>The Genome Sequence of Enterococcus sp. 4G2_DIV0659.</title>
        <authorList>
            <consortium name="The Broad Institute Genomics Platform"/>
            <consortium name="The Broad Institute Genomic Center for Infectious Diseases"/>
            <person name="Earl A."/>
            <person name="Manson A."/>
            <person name="Schwartman J."/>
            <person name="Gilmore M."/>
            <person name="Abouelleil A."/>
            <person name="Cao P."/>
            <person name="Chapman S."/>
            <person name="Cusick C."/>
            <person name="Shea T."/>
            <person name="Young S."/>
            <person name="Neafsey D."/>
            <person name="Nusbaum C."/>
            <person name="Birren B."/>
        </authorList>
    </citation>
    <scope>NUCLEOTIDE SEQUENCE [LARGE SCALE GENOMIC DNA]</scope>
    <source>
        <strain evidence="8">4G2_DIV0659</strain>
    </source>
</reference>
<evidence type="ECO:0000256" key="3">
    <source>
        <dbReference type="ARBA" id="ARBA00023274"/>
    </source>
</evidence>
<gene>
    <name evidence="5 7" type="primary">rplM</name>
    <name evidence="8" type="ORF">A5880_002019</name>
</gene>
<dbReference type="PANTHER" id="PTHR11545">
    <property type="entry name" value="RIBOSOMAL PROTEIN L13"/>
    <property type="match status" value="1"/>
</dbReference>
<dbReference type="PANTHER" id="PTHR11545:SF2">
    <property type="entry name" value="LARGE RIBOSOMAL SUBUNIT PROTEIN UL13M"/>
    <property type="match status" value="1"/>
</dbReference>
<dbReference type="AlphaFoldDB" id="A0A242CC58"/>
<evidence type="ECO:0000256" key="5">
    <source>
        <dbReference type="HAMAP-Rule" id="MF_01366"/>
    </source>
</evidence>
<sequence length="211" mass="23601">MHFLNKNYFLEWSESERKKGEKHRNSLTLLAIEGIMLNGIVCPTMSPGNSSVCQTSNRKLEEKNVRTTYMAKAGETERKWYVVDATDVPMGRLSTVVASILRGKNKPTFTPHVDTGDFVIVINADKVKLTGNKATDKIYYRHSQYPGGLKSVTAGELRDKNSRRLIETSVKGMLPKNTLGRKQLTKLNVYGGAEHPHAAQQPEVLDITNLI</sequence>
<dbReference type="GO" id="GO:0017148">
    <property type="term" value="P:negative regulation of translation"/>
    <property type="evidence" value="ECO:0007669"/>
    <property type="project" value="TreeGrafter"/>
</dbReference>
<keyword evidence="3 5" id="KW-0687">Ribonucleoprotein</keyword>
<dbReference type="STRING" id="1834181.A5880_002019"/>
<evidence type="ECO:0000256" key="6">
    <source>
        <dbReference type="RuleBase" id="RU003877"/>
    </source>
</evidence>
<dbReference type="Gene3D" id="3.90.1180.10">
    <property type="entry name" value="Ribosomal protein L13"/>
    <property type="match status" value="1"/>
</dbReference>
<dbReference type="InterPro" id="IPR036899">
    <property type="entry name" value="Ribosomal_uL13_sf"/>
</dbReference>
<accession>A0A242CC58</accession>
<dbReference type="GO" id="GO:0003729">
    <property type="term" value="F:mRNA binding"/>
    <property type="evidence" value="ECO:0007669"/>
    <property type="project" value="TreeGrafter"/>
</dbReference>
<comment type="similarity">
    <text evidence="1 5 6">Belongs to the universal ribosomal protein uL13 family.</text>
</comment>
<dbReference type="EMBL" id="NGLE01000003">
    <property type="protein sequence ID" value="OTO07749.1"/>
    <property type="molecule type" value="Genomic_DNA"/>
</dbReference>
<evidence type="ECO:0000256" key="4">
    <source>
        <dbReference type="ARBA" id="ARBA00035201"/>
    </source>
</evidence>
<dbReference type="GO" id="GO:0022625">
    <property type="term" value="C:cytosolic large ribosomal subunit"/>
    <property type="evidence" value="ECO:0007669"/>
    <property type="project" value="TreeGrafter"/>
</dbReference>
<dbReference type="InterPro" id="IPR005823">
    <property type="entry name" value="Ribosomal_uL13_bac-type"/>
</dbReference>
<evidence type="ECO:0000256" key="1">
    <source>
        <dbReference type="ARBA" id="ARBA00006227"/>
    </source>
</evidence>
<dbReference type="GO" id="GO:0003735">
    <property type="term" value="F:structural constituent of ribosome"/>
    <property type="evidence" value="ECO:0007669"/>
    <property type="project" value="InterPro"/>
</dbReference>
<protein>
    <recommendedName>
        <fullName evidence="4 5">Large ribosomal subunit protein uL13</fullName>
    </recommendedName>
</protein>
<proteinExistence type="inferred from homology"/>
<dbReference type="GO" id="GO:0006412">
    <property type="term" value="P:translation"/>
    <property type="evidence" value="ECO:0007669"/>
    <property type="project" value="UniProtKB-UniRule"/>
</dbReference>
<dbReference type="NCBIfam" id="TIGR01066">
    <property type="entry name" value="rplM_bact"/>
    <property type="match status" value="1"/>
</dbReference>